<sequence>MSSKTIYKKEFIPDIGIGTSFMCLSYGFFQNNTSSNSVYKNAIDWIEKNRNTIEIVETVTENYSNSNLFMKDGKVVVYYRMKN</sequence>
<protein>
    <submittedName>
        <fullName evidence="1">Uncharacterized protein</fullName>
    </submittedName>
</protein>
<evidence type="ECO:0000313" key="1">
    <source>
        <dbReference type="EMBL" id="ARF12280.1"/>
    </source>
</evidence>
<proteinExistence type="predicted"/>
<dbReference type="EMBL" id="KY684111">
    <property type="protein sequence ID" value="ARF12280.1"/>
    <property type="molecule type" value="Genomic_DNA"/>
</dbReference>
<accession>A0A1V0SKM5</accession>
<name>A0A1V0SKM5_9VIRU</name>
<gene>
    <name evidence="1" type="ORF">Klosneuvirus_4_95</name>
</gene>
<organism evidence="1">
    <name type="scientific">Klosneuvirus KNV1</name>
    <dbReference type="NCBI Taxonomy" id="1977640"/>
    <lineage>
        <taxon>Viruses</taxon>
        <taxon>Varidnaviria</taxon>
        <taxon>Bamfordvirae</taxon>
        <taxon>Nucleocytoviricota</taxon>
        <taxon>Megaviricetes</taxon>
        <taxon>Imitervirales</taxon>
        <taxon>Mimiviridae</taxon>
        <taxon>Klosneuvirinae</taxon>
        <taxon>Klosneuvirus</taxon>
    </lineage>
</organism>
<reference evidence="1" key="1">
    <citation type="journal article" date="2017" name="Science">
        <title>Giant viruses with an expanded complement of translation system components.</title>
        <authorList>
            <person name="Schulz F."/>
            <person name="Yutin N."/>
            <person name="Ivanova N.N."/>
            <person name="Ortega D.R."/>
            <person name="Lee T.K."/>
            <person name="Vierheilig J."/>
            <person name="Daims H."/>
            <person name="Horn M."/>
            <person name="Wagner M."/>
            <person name="Jensen G.J."/>
            <person name="Kyrpides N.C."/>
            <person name="Koonin E.V."/>
            <person name="Woyke T."/>
        </authorList>
    </citation>
    <scope>NUCLEOTIDE SEQUENCE</scope>
    <source>
        <strain evidence="1">KNV1</strain>
    </source>
</reference>